<dbReference type="InterPro" id="IPR056856">
    <property type="entry name" value="TPR_AP5Z1_C"/>
</dbReference>
<dbReference type="InterPro" id="IPR028222">
    <property type="entry name" value="AP5Z1"/>
</dbReference>
<dbReference type="InterPro" id="IPR016024">
    <property type="entry name" value="ARM-type_fold"/>
</dbReference>
<evidence type="ECO:0000259" key="3">
    <source>
        <dbReference type="Pfam" id="PF25154"/>
    </source>
</evidence>
<dbReference type="Gene3D" id="1.25.10.10">
    <property type="entry name" value="Leucine-rich Repeat Variant"/>
    <property type="match status" value="1"/>
</dbReference>
<dbReference type="Pfam" id="PF14764">
    <property type="entry name" value="SPG48"/>
    <property type="match status" value="1"/>
</dbReference>
<dbReference type="PANTHER" id="PTHR46488:SF1">
    <property type="entry name" value="AP-5 COMPLEX SUBUNIT ZETA-1"/>
    <property type="match status" value="1"/>
</dbReference>
<feature type="domain" description="AP-5 complex subunit zeta-1 N-terminal TPR" evidence="2">
    <location>
        <begin position="17"/>
        <end position="158"/>
    </location>
</feature>
<evidence type="ECO:0000313" key="4">
    <source>
        <dbReference type="EMBL" id="MBY11257.1"/>
    </source>
</evidence>
<dbReference type="InterPro" id="IPR055450">
    <property type="entry name" value="AP5Z1_ARM"/>
</dbReference>
<evidence type="ECO:0000259" key="2">
    <source>
        <dbReference type="Pfam" id="PF25153"/>
    </source>
</evidence>
<feature type="domain" description="AP-5 complex subunit zeta-1 ARM repeats" evidence="1">
    <location>
        <begin position="198"/>
        <end position="313"/>
    </location>
</feature>
<dbReference type="AlphaFoldDB" id="A0A2R5LPL8"/>
<dbReference type="InterPro" id="IPR056857">
    <property type="entry name" value="TPR_AP5Z1_N"/>
</dbReference>
<proteinExistence type="predicted"/>
<dbReference type="Pfam" id="PF25153">
    <property type="entry name" value="TPR_AP5Z1"/>
    <property type="match status" value="1"/>
</dbReference>
<evidence type="ECO:0000259" key="1">
    <source>
        <dbReference type="Pfam" id="PF14764"/>
    </source>
</evidence>
<feature type="domain" description="AP-5 complex subunit zeta-1 C-terminal TPR" evidence="3">
    <location>
        <begin position="326"/>
        <end position="650"/>
    </location>
</feature>
<dbReference type="InterPro" id="IPR011989">
    <property type="entry name" value="ARM-like"/>
</dbReference>
<sequence>MLLPLPPDQIVIFLQPLLVQGTGSRYYREIFEKLLRALEDNDTSYDTKCHILLYLTQVTEANESLLTTEDAQAVLSQFPGWLLDCSAFSAKKMATSLLSASQQQAPSRFRRSETPQPVYELDGTVSQKMFTVLSCAKYNTPDQTLNIATFSVLRHWTAAALHHKFADERFVSAVRQYCLYVIGQSQKKPTQPEDSESQRASLVEALHVLDTLCLLENSTLQEVMPTIQRLVDSLYPSSVAVDTALLQFLLHHGGMDQGRLDDMIAKFLEEVVAESFRDDADAVQVTTFVQENLAQLCYNCGGVLEKYFPALFKVFAWHPRHFTAAFSEILPAVMSSKTSVEVFYCLVDLPCTVATMLVGSKDPSVPESVHVRIVADTHAPMMKFVLRNTSGVGDTFAGAARFHGVISGLSSHPRVVQCSTHVLSLLTCFFSTFLEYADAELASRLVPPMLERLTISYGSTNYAEKLRKALADVVPPLFKKFPEITFLLTNELVDYLSHTVNRNAAPEFFANLVWAIGEFASPSETPLFNPSAVADYFEVLECVTFELLGSASMIQQLRPSRLLCVLITSLAKLAVRSQDLLPRAMLCLAKSGQACGDSQSQHHLILAQRVRELSTLLQTSGAASAILSPPTEDELERCHYSKSQLPKLMDLIGVLTPEDGQTE</sequence>
<dbReference type="PANTHER" id="PTHR46488">
    <property type="entry name" value="AP-5 COMPLEX SUBUNIT ZETA-1"/>
    <property type="match status" value="1"/>
</dbReference>
<name>A0A2R5LPL8_9ACAR</name>
<reference evidence="4" key="1">
    <citation type="submission" date="2018-03" db="EMBL/GenBank/DDBJ databases">
        <title>The relapsing fever spirochete Borrelia turicatae persists in the highly oxidative environment of its soft-bodied tick vector.</title>
        <authorList>
            <person name="Bourret T.J."/>
            <person name="Boyle W.K."/>
            <person name="Valenzuela J.G."/>
            <person name="Oliveira F."/>
            <person name="Lopez J.E."/>
        </authorList>
    </citation>
    <scope>NUCLEOTIDE SEQUENCE</scope>
    <source>
        <strain evidence="4">Kansas strain/isolate</strain>
        <tissue evidence="4">Salivary glands</tissue>
    </source>
</reference>
<dbReference type="SUPFAM" id="SSF48371">
    <property type="entry name" value="ARM repeat"/>
    <property type="match status" value="1"/>
</dbReference>
<dbReference type="EMBL" id="GGLE01007131">
    <property type="protein sequence ID" value="MBY11257.1"/>
    <property type="molecule type" value="Transcribed_RNA"/>
</dbReference>
<dbReference type="Pfam" id="PF25154">
    <property type="entry name" value="TPR_AP5Z1_C"/>
    <property type="match status" value="1"/>
</dbReference>
<organism evidence="4">
    <name type="scientific">Ornithodoros turicata</name>
    <dbReference type="NCBI Taxonomy" id="34597"/>
    <lineage>
        <taxon>Eukaryota</taxon>
        <taxon>Metazoa</taxon>
        <taxon>Ecdysozoa</taxon>
        <taxon>Arthropoda</taxon>
        <taxon>Chelicerata</taxon>
        <taxon>Arachnida</taxon>
        <taxon>Acari</taxon>
        <taxon>Parasitiformes</taxon>
        <taxon>Ixodida</taxon>
        <taxon>Ixodoidea</taxon>
        <taxon>Argasidae</taxon>
        <taxon>Ornithodorinae</taxon>
        <taxon>Ornithodoros</taxon>
    </lineage>
</organism>
<accession>A0A2R5LPL8</accession>
<dbReference type="GO" id="GO:0044599">
    <property type="term" value="C:AP-5 adaptor complex"/>
    <property type="evidence" value="ECO:0007669"/>
    <property type="project" value="InterPro"/>
</dbReference>
<protein>
    <submittedName>
        <fullName evidence="4">Putative conserved secreted protein</fullName>
    </submittedName>
</protein>